<reference evidence="7" key="1">
    <citation type="submission" date="2017-07" db="EMBL/GenBank/DDBJ databases">
        <title>Taro Niue Genome Assembly and Annotation.</title>
        <authorList>
            <person name="Atibalentja N."/>
            <person name="Keating K."/>
            <person name="Fields C.J."/>
        </authorList>
    </citation>
    <scope>NUCLEOTIDE SEQUENCE</scope>
    <source>
        <strain evidence="7">Niue_2</strain>
        <tissue evidence="7">Leaf</tissue>
    </source>
</reference>
<evidence type="ECO:0000313" key="7">
    <source>
        <dbReference type="EMBL" id="MQL68075.1"/>
    </source>
</evidence>
<dbReference type="Pfam" id="PF02362">
    <property type="entry name" value="B3"/>
    <property type="match status" value="1"/>
</dbReference>
<evidence type="ECO:0000259" key="6">
    <source>
        <dbReference type="Pfam" id="PF02362"/>
    </source>
</evidence>
<dbReference type="AlphaFoldDB" id="A0A843TAJ9"/>
<dbReference type="GO" id="GO:0003700">
    <property type="term" value="F:DNA-binding transcription factor activity"/>
    <property type="evidence" value="ECO:0007669"/>
    <property type="project" value="InterPro"/>
</dbReference>
<dbReference type="PANTHER" id="PTHR31140:SF58">
    <property type="entry name" value="DNA-BINDING PROTEIN RAV1"/>
    <property type="match status" value="1"/>
</dbReference>
<keyword evidence="3" id="KW-0238">DNA-binding</keyword>
<evidence type="ECO:0000256" key="3">
    <source>
        <dbReference type="ARBA" id="ARBA00023125"/>
    </source>
</evidence>
<evidence type="ECO:0000256" key="5">
    <source>
        <dbReference type="ARBA" id="ARBA00023242"/>
    </source>
</evidence>
<sequence length="286" mass="30890">LDGFFHPSSEEASSLAASTVGFVILLLGMCHYQRPRPGESPFIGLIQVVVAAARKLKVTRGSRRFRWQVTCGRPHVGVVGVWGGGNANWRTGAPEVVRGQARGPRRHWACLVEPPQAWAVTAKLFSLLQDVVLTMIRDGSYDSKFAEFQRAACEARSKEAAAGPPPARRHVTDHNVKSNQSFVFTKGWNSFVKTKKLHAKDIVTFYRCETGACTVVAVPSLHRRCCAEPAPPRGEGGAPSSPGGHGGAAAAAASFLPCSRLHRGERELLACRPRVVSRHLTAAGVR</sequence>
<dbReference type="SUPFAM" id="SSF101936">
    <property type="entry name" value="DNA-binding pseudobarrel domain"/>
    <property type="match status" value="1"/>
</dbReference>
<organism evidence="7 8">
    <name type="scientific">Colocasia esculenta</name>
    <name type="common">Wild taro</name>
    <name type="synonym">Arum esculentum</name>
    <dbReference type="NCBI Taxonomy" id="4460"/>
    <lineage>
        <taxon>Eukaryota</taxon>
        <taxon>Viridiplantae</taxon>
        <taxon>Streptophyta</taxon>
        <taxon>Embryophyta</taxon>
        <taxon>Tracheophyta</taxon>
        <taxon>Spermatophyta</taxon>
        <taxon>Magnoliopsida</taxon>
        <taxon>Liliopsida</taxon>
        <taxon>Araceae</taxon>
        <taxon>Aroideae</taxon>
        <taxon>Colocasieae</taxon>
        <taxon>Colocasia</taxon>
    </lineage>
</organism>
<evidence type="ECO:0000256" key="1">
    <source>
        <dbReference type="ARBA" id="ARBA00004123"/>
    </source>
</evidence>
<dbReference type="CDD" id="cd10017">
    <property type="entry name" value="B3_DNA"/>
    <property type="match status" value="1"/>
</dbReference>
<evidence type="ECO:0000256" key="2">
    <source>
        <dbReference type="ARBA" id="ARBA00023015"/>
    </source>
</evidence>
<dbReference type="GO" id="GO:0003677">
    <property type="term" value="F:DNA binding"/>
    <property type="evidence" value="ECO:0007669"/>
    <property type="project" value="UniProtKB-KW"/>
</dbReference>
<evidence type="ECO:0000256" key="4">
    <source>
        <dbReference type="ARBA" id="ARBA00023163"/>
    </source>
</evidence>
<keyword evidence="5" id="KW-0539">Nucleus</keyword>
<proteinExistence type="predicted"/>
<dbReference type="InterPro" id="IPR015300">
    <property type="entry name" value="DNA-bd_pseudobarrel_sf"/>
</dbReference>
<dbReference type="Gene3D" id="2.40.330.10">
    <property type="entry name" value="DNA-binding pseudobarrel domain"/>
    <property type="match status" value="1"/>
</dbReference>
<keyword evidence="4" id="KW-0804">Transcription</keyword>
<comment type="caution">
    <text evidence="7">The sequence shown here is derived from an EMBL/GenBank/DDBJ whole genome shotgun (WGS) entry which is preliminary data.</text>
</comment>
<protein>
    <recommendedName>
        <fullName evidence="6">TF-B3 domain-containing protein</fullName>
    </recommendedName>
</protein>
<dbReference type="GO" id="GO:0005634">
    <property type="term" value="C:nucleus"/>
    <property type="evidence" value="ECO:0007669"/>
    <property type="project" value="UniProtKB-SubCell"/>
</dbReference>
<dbReference type="PANTHER" id="PTHR31140">
    <property type="entry name" value="B3 DOMAIN-CONTAINING TRANSCRIPTION FACTOR ABI3"/>
    <property type="match status" value="1"/>
</dbReference>
<feature type="non-terminal residue" evidence="7">
    <location>
        <position position="1"/>
    </location>
</feature>
<dbReference type="InterPro" id="IPR003340">
    <property type="entry name" value="B3_DNA-bd"/>
</dbReference>
<feature type="domain" description="TF-B3" evidence="6">
    <location>
        <begin position="177"/>
        <end position="210"/>
    </location>
</feature>
<comment type="subcellular location">
    <subcellularLocation>
        <location evidence="1">Nucleus</location>
    </subcellularLocation>
</comment>
<keyword evidence="2" id="KW-0805">Transcription regulation</keyword>
<gene>
    <name evidence="7" type="ORF">Taro_000347</name>
</gene>
<dbReference type="Proteomes" id="UP000652761">
    <property type="component" value="Unassembled WGS sequence"/>
</dbReference>
<evidence type="ECO:0000313" key="8">
    <source>
        <dbReference type="Proteomes" id="UP000652761"/>
    </source>
</evidence>
<dbReference type="EMBL" id="NMUH01000007">
    <property type="protein sequence ID" value="MQL68075.1"/>
    <property type="molecule type" value="Genomic_DNA"/>
</dbReference>
<accession>A0A843TAJ9</accession>
<keyword evidence="8" id="KW-1185">Reference proteome</keyword>
<dbReference type="InterPro" id="IPR044800">
    <property type="entry name" value="LEC2-like"/>
</dbReference>
<name>A0A843TAJ9_COLES</name>